<dbReference type="AlphaFoldDB" id="A0A7R7ZMT6"/>
<feature type="compositionally biased region" description="Polar residues" evidence="1">
    <location>
        <begin position="60"/>
        <end position="74"/>
    </location>
</feature>
<feature type="compositionally biased region" description="Polar residues" evidence="1">
    <location>
        <begin position="595"/>
        <end position="604"/>
    </location>
</feature>
<protein>
    <recommendedName>
        <fullName evidence="2">AHC1-like C2H2 zinc-finger domain-containing protein</fullName>
    </recommendedName>
</protein>
<evidence type="ECO:0000256" key="1">
    <source>
        <dbReference type="SAM" id="MobiDB-lite"/>
    </source>
</evidence>
<dbReference type="Pfam" id="PF25909">
    <property type="entry name" value="zf-C2H2_AHC1"/>
    <property type="match status" value="1"/>
</dbReference>
<reference evidence="3" key="2">
    <citation type="submission" date="2021-02" db="EMBL/GenBank/DDBJ databases">
        <title>Aspergillus chevalieri M1 genome sequence.</title>
        <authorList>
            <person name="Kadooka C."/>
            <person name="Mori K."/>
            <person name="Futagami T."/>
        </authorList>
    </citation>
    <scope>NUCLEOTIDE SEQUENCE</scope>
    <source>
        <strain evidence="3">M1</strain>
    </source>
</reference>
<feature type="region of interest" description="Disordered" evidence="1">
    <location>
        <begin position="521"/>
        <end position="764"/>
    </location>
</feature>
<evidence type="ECO:0000259" key="2">
    <source>
        <dbReference type="Pfam" id="PF25909"/>
    </source>
</evidence>
<feature type="region of interest" description="Disordered" evidence="1">
    <location>
        <begin position="293"/>
        <end position="312"/>
    </location>
</feature>
<accession>A0A7R7ZMT6</accession>
<dbReference type="GeneID" id="66981303"/>
<dbReference type="InterPro" id="IPR058706">
    <property type="entry name" value="zf-C2H2_AHC1-like"/>
</dbReference>
<dbReference type="EMBL" id="AP024418">
    <property type="protein sequence ID" value="BCR86944.1"/>
    <property type="molecule type" value="Genomic_DNA"/>
</dbReference>
<feature type="compositionally biased region" description="Low complexity" evidence="1">
    <location>
        <begin position="18"/>
        <end position="38"/>
    </location>
</feature>
<feature type="region of interest" description="Disordered" evidence="1">
    <location>
        <begin position="18"/>
        <end position="138"/>
    </location>
</feature>
<feature type="compositionally biased region" description="Polar residues" evidence="1">
    <location>
        <begin position="744"/>
        <end position="755"/>
    </location>
</feature>
<dbReference type="RefSeq" id="XP_043135466.1">
    <property type="nucleotide sequence ID" value="XM_043277603.1"/>
</dbReference>
<organism evidence="3 4">
    <name type="scientific">Aspergillus chevalieri</name>
    <name type="common">Eurotium chevalieri</name>
    <dbReference type="NCBI Taxonomy" id="182096"/>
    <lineage>
        <taxon>Eukaryota</taxon>
        <taxon>Fungi</taxon>
        <taxon>Dikarya</taxon>
        <taxon>Ascomycota</taxon>
        <taxon>Pezizomycotina</taxon>
        <taxon>Eurotiomycetes</taxon>
        <taxon>Eurotiomycetidae</taxon>
        <taxon>Eurotiales</taxon>
        <taxon>Aspergillaceae</taxon>
        <taxon>Aspergillus</taxon>
        <taxon>Aspergillus subgen. Aspergillus</taxon>
    </lineage>
</organism>
<name>A0A7R7ZMT6_ASPCH</name>
<feature type="compositionally biased region" description="Basic residues" evidence="1">
    <location>
        <begin position="704"/>
        <end position="720"/>
    </location>
</feature>
<reference evidence="3" key="1">
    <citation type="submission" date="2021-01" db="EMBL/GenBank/DDBJ databases">
        <authorList>
            <consortium name="Aspergillus chevalieri M1 genome sequencing consortium"/>
            <person name="Kazuki M."/>
            <person name="Futagami T."/>
        </authorList>
    </citation>
    <scope>NUCLEOTIDE SEQUENCE</scope>
    <source>
        <strain evidence="3">M1</strain>
    </source>
</reference>
<feature type="compositionally biased region" description="Low complexity" evidence="1">
    <location>
        <begin position="107"/>
        <end position="125"/>
    </location>
</feature>
<sequence>MFRLLPWPSILGGDITNHTIPNKHNDNNNNDSHNNITDHSNRSLPMLATPPSCASHGVPLQNSLPLSSFKSNSQLKRKRSPSPDAPDTPAPTKLCFGRDPSANSNNAPVAPLSPSSQSSVSQSAEQSHHQPPSLVASHTKSVNVDKLRETLEAQLSLEVLLKHNELRLIDQELAKCQVALEQMRRCSEIPYPGSQVAGLSPSLANGTGMAVCPPGNGPVPSSPAPWGVTDGPYSRHYAKWLLPDPRFGGGHIDAGTSWGAASSMPGANTIGTTPFEGRSTRGTSGDYAALTKSRPQRGSASGAKLQALSNGCPPVRERAGPMIIRRKSDGVMVKLVCLDCRRDNFSSTQGFINHCRIAHNRNFASHDAAAVASGEPVEVDEAGAVVGESKTETSSGPAAAPGYVHPLVRSAHVIESSQSSATTPATATAAAAQNAATPRKRSESTRLPSSSMVETPRNAHIRSLSEGNRRTPGMANQASSSFLASPITPHLSSFMQHQGIGVDLGQLVDEAKATIDLEAYSSGDENDEGSEDENPVPPSSSTDLNAGMSEARGGRQPMRTVGASQQPSTSHDARKPEPLETLNPVRPGASYIPSYGSTPSSTMEDNVDGMDLTVNLSPHTVESNQAPSLVSDDDDDGDARSDSTGSPGPSSSEAEDDDGQDFSHIDVEGDDETTSSTTAAATEPKSGPPSLANPAPTATPLPKSLRRGSHPHSQNQKKKNDRFISSSTALDSGNNKEEKRVSFVSPQLSPDSSPSKGKDGHGRR</sequence>
<evidence type="ECO:0000313" key="3">
    <source>
        <dbReference type="EMBL" id="BCR86944.1"/>
    </source>
</evidence>
<feature type="compositionally biased region" description="Low complexity" evidence="1">
    <location>
        <begin position="674"/>
        <end position="702"/>
    </location>
</feature>
<gene>
    <name evidence="3" type="ORF">ACHE_30931S</name>
</gene>
<feature type="compositionally biased region" description="Acidic residues" evidence="1">
    <location>
        <begin position="524"/>
        <end position="534"/>
    </location>
</feature>
<feature type="compositionally biased region" description="Low complexity" evidence="1">
    <location>
        <begin position="416"/>
        <end position="437"/>
    </location>
</feature>
<feature type="domain" description="AHC1-like C2H2 zinc-finger" evidence="2">
    <location>
        <begin position="324"/>
        <end position="370"/>
    </location>
</feature>
<evidence type="ECO:0000313" key="4">
    <source>
        <dbReference type="Proteomes" id="UP000637239"/>
    </source>
</evidence>
<proteinExistence type="predicted"/>
<feature type="region of interest" description="Disordered" evidence="1">
    <location>
        <begin position="415"/>
        <end position="476"/>
    </location>
</feature>
<feature type="compositionally biased region" description="Polar residues" evidence="1">
    <location>
        <begin position="723"/>
        <end position="733"/>
    </location>
</feature>
<dbReference type="KEGG" id="ache:ACHE_30931S"/>
<feature type="compositionally biased region" description="Polar residues" evidence="1">
    <location>
        <begin position="614"/>
        <end position="628"/>
    </location>
</feature>
<feature type="compositionally biased region" description="Low complexity" evidence="1">
    <location>
        <begin position="642"/>
        <end position="652"/>
    </location>
</feature>
<keyword evidence="4" id="KW-1185">Reference proteome</keyword>
<dbReference type="Proteomes" id="UP000637239">
    <property type="component" value="Chromosome 3"/>
</dbReference>